<organism evidence="2 3">
    <name type="scientific">Mycoplana azooxidifex</name>
    <dbReference type="NCBI Taxonomy" id="1636188"/>
    <lineage>
        <taxon>Bacteria</taxon>
        <taxon>Pseudomonadati</taxon>
        <taxon>Pseudomonadota</taxon>
        <taxon>Alphaproteobacteria</taxon>
        <taxon>Hyphomicrobiales</taxon>
        <taxon>Rhizobiaceae</taxon>
        <taxon>Mycoplana</taxon>
    </lineage>
</organism>
<name>A0A7W6DAW3_9HYPH</name>
<dbReference type="InterPro" id="IPR038573">
    <property type="entry name" value="BrnT_sf"/>
</dbReference>
<keyword evidence="1" id="KW-0812">Transmembrane</keyword>
<accession>A0A7W6DAW3</accession>
<reference evidence="2 3" key="1">
    <citation type="submission" date="2020-08" db="EMBL/GenBank/DDBJ databases">
        <title>Genomic Encyclopedia of Type Strains, Phase IV (KMG-IV): sequencing the most valuable type-strain genomes for metagenomic binning, comparative biology and taxonomic classification.</title>
        <authorList>
            <person name="Goeker M."/>
        </authorList>
    </citation>
    <scope>NUCLEOTIDE SEQUENCE [LARGE SCALE GENOMIC DNA]</scope>
    <source>
        <strain evidence="2 3">DSM 100211</strain>
    </source>
</reference>
<dbReference type="Pfam" id="PF04365">
    <property type="entry name" value="BrnT_toxin"/>
    <property type="match status" value="1"/>
</dbReference>
<evidence type="ECO:0000256" key="1">
    <source>
        <dbReference type="SAM" id="Phobius"/>
    </source>
</evidence>
<evidence type="ECO:0008006" key="4">
    <source>
        <dbReference type="Google" id="ProtNLM"/>
    </source>
</evidence>
<dbReference type="RefSeq" id="WP_183804491.1">
    <property type="nucleotide sequence ID" value="NZ_JACIEE010000005.1"/>
</dbReference>
<dbReference type="AlphaFoldDB" id="A0A7W6DAW3"/>
<keyword evidence="1" id="KW-0472">Membrane</keyword>
<keyword evidence="1" id="KW-1133">Transmembrane helix</keyword>
<comment type="caution">
    <text evidence="2">The sequence shown here is derived from an EMBL/GenBank/DDBJ whole genome shotgun (WGS) entry which is preliminary data.</text>
</comment>
<evidence type="ECO:0000313" key="3">
    <source>
        <dbReference type="Proteomes" id="UP000574761"/>
    </source>
</evidence>
<keyword evidence="3" id="KW-1185">Reference proteome</keyword>
<sequence>MQIVYDERKRRSNFEKHGYDFADLTLEFFARSTIVAVQRERLMAIGVLHRGVIAVVFVTLGSQGLSIISMRPASRKERSAHGYA</sequence>
<proteinExistence type="predicted"/>
<dbReference type="InterPro" id="IPR007460">
    <property type="entry name" value="BrnT_toxin"/>
</dbReference>
<dbReference type="Gene3D" id="3.10.450.530">
    <property type="entry name" value="Ribonuclease toxin, BrnT, of type II toxin-antitoxin system"/>
    <property type="match status" value="1"/>
</dbReference>
<evidence type="ECO:0000313" key="2">
    <source>
        <dbReference type="EMBL" id="MBB3977262.1"/>
    </source>
</evidence>
<dbReference type="EMBL" id="JACIEE010000005">
    <property type="protein sequence ID" value="MBB3977262.1"/>
    <property type="molecule type" value="Genomic_DNA"/>
</dbReference>
<protein>
    <recommendedName>
        <fullName evidence="4">BrnT family toxin</fullName>
    </recommendedName>
</protein>
<dbReference type="Proteomes" id="UP000574761">
    <property type="component" value="Unassembled WGS sequence"/>
</dbReference>
<gene>
    <name evidence="2" type="ORF">GGQ64_002468</name>
</gene>
<feature type="transmembrane region" description="Helical" evidence="1">
    <location>
        <begin position="47"/>
        <end position="68"/>
    </location>
</feature>